<dbReference type="Gene3D" id="3.30.300.30">
    <property type="match status" value="1"/>
</dbReference>
<sequence>MASVLDPVLAHADAAPERIALRTRDGQRSYRRLRDDALRYGALLRSRGVTAGDRVLLLAPSVPEFVVAYLGIQAVGAVVVPVNTMSTAAELRYALEDSRAVLAIAWHAASGSVTEAADSLGVPWLSLVPGAAVEEGPVDPVDRADGDIAAVLYTSGTTGRPKGAQLTVSNLLSAGRISCRLSGSGPEDRVGTGLPLFHIFGQASVMMSAFTAGASLSLLSPFDPAAMLDLVVRDRLTVVCGVPTMWNAMLHAESPYGPADFEGLRLAVSGGASLPGEVARDFEHRFGCTIREGYGLTETTAMATFSWGDVPARIGYSGTAAPDIEVEVYGPDGAACGPGEVGEVFVRGPVVMAGYWQRPADTAAVLDDEGWFRTGDLGEFDEQGRLRIVDRVKDLVIRGGYNVYPSEVEEVLYEHPDVVEAAVVGVPDRHYGEEIAAVVVLRDGAGADADAEGIVRWCRERLSAYKAPRIVRFVDALPKGASGKILKRAINRDELSRFVVRRSEPAV</sequence>
<dbReference type="InterPro" id="IPR025110">
    <property type="entry name" value="AMP-bd_C"/>
</dbReference>
<dbReference type="SUPFAM" id="SSF56801">
    <property type="entry name" value="Acetyl-CoA synthetase-like"/>
    <property type="match status" value="1"/>
</dbReference>
<dbReference type="InterPro" id="IPR000873">
    <property type="entry name" value="AMP-dep_synth/lig_dom"/>
</dbReference>
<dbReference type="PANTHER" id="PTHR43767">
    <property type="entry name" value="LONG-CHAIN-FATTY-ACID--COA LIGASE"/>
    <property type="match status" value="1"/>
</dbReference>
<evidence type="ECO:0000256" key="2">
    <source>
        <dbReference type="ARBA" id="ARBA00022598"/>
    </source>
</evidence>
<reference evidence="6" key="2">
    <citation type="submission" date="2015-01" db="EMBL/GenBank/DDBJ databases">
        <title>Draft genome sequence of potential hydrocarbon metabolising strain of Rhodococcus rhodochrous.</title>
        <authorList>
            <person name="Aggarwal R.K."/>
            <person name="Dawar C."/>
        </authorList>
    </citation>
    <scope>NUCLEOTIDE SEQUENCE [LARGE SCALE GENOMIC DNA]</scope>
    <source>
        <strain evidence="6">KG-21</strain>
    </source>
</reference>
<comment type="caution">
    <text evidence="5">The sequence shown here is derived from an EMBL/GenBank/DDBJ whole genome shotgun (WGS) entry which is preliminary data.</text>
</comment>
<feature type="domain" description="AMP-dependent synthetase/ligase" evidence="3">
    <location>
        <begin position="11"/>
        <end position="356"/>
    </location>
</feature>
<dbReference type="PATRIC" id="fig|1441923.3.peg.3393"/>
<evidence type="ECO:0000313" key="5">
    <source>
        <dbReference type="EMBL" id="KOS55332.1"/>
    </source>
</evidence>
<dbReference type="Proteomes" id="UP000037712">
    <property type="component" value="Unassembled WGS sequence"/>
</dbReference>
<dbReference type="AlphaFoldDB" id="A0A0M8PLV1"/>
<proteinExistence type="inferred from homology"/>
<keyword evidence="2" id="KW-0436">Ligase</keyword>
<evidence type="ECO:0000259" key="4">
    <source>
        <dbReference type="Pfam" id="PF13193"/>
    </source>
</evidence>
<evidence type="ECO:0000259" key="3">
    <source>
        <dbReference type="Pfam" id="PF00501"/>
    </source>
</evidence>
<dbReference type="FunFam" id="3.30.300.30:FF:000008">
    <property type="entry name" value="2,3-dihydroxybenzoate-AMP ligase"/>
    <property type="match status" value="1"/>
</dbReference>
<reference evidence="5 6" key="1">
    <citation type="journal article" date="2015" name="Genome Announc.">
        <title>Draft Genome Sequence of Rhodococcus rhodochrous Strain KG-21, a Soil Isolate from Oil Fields of Krishna-Godavari Basin, India.</title>
        <authorList>
            <person name="Dawar C."/>
            <person name="Aggarwal R.K."/>
        </authorList>
    </citation>
    <scope>NUCLEOTIDE SEQUENCE [LARGE SCALE GENOMIC DNA]</scope>
    <source>
        <strain evidence="5 6">KG-21</strain>
    </source>
</reference>
<dbReference type="InterPro" id="IPR042099">
    <property type="entry name" value="ANL_N_sf"/>
</dbReference>
<dbReference type="GO" id="GO:0016877">
    <property type="term" value="F:ligase activity, forming carbon-sulfur bonds"/>
    <property type="evidence" value="ECO:0007669"/>
    <property type="project" value="UniProtKB-ARBA"/>
</dbReference>
<gene>
    <name evidence="5" type="ORF">Z051_15480</name>
</gene>
<dbReference type="InterPro" id="IPR050237">
    <property type="entry name" value="ATP-dep_AMP-bd_enzyme"/>
</dbReference>
<dbReference type="InterPro" id="IPR020845">
    <property type="entry name" value="AMP-binding_CS"/>
</dbReference>
<name>A0A0M8PLV1_RHORH</name>
<accession>A0A0M8PLV1</accession>
<dbReference type="PROSITE" id="PS00455">
    <property type="entry name" value="AMP_BINDING"/>
    <property type="match status" value="1"/>
</dbReference>
<protein>
    <submittedName>
        <fullName evidence="5">AMP-dependent synthetase</fullName>
    </submittedName>
</protein>
<feature type="domain" description="AMP-binding enzyme C-terminal" evidence="4">
    <location>
        <begin position="407"/>
        <end position="484"/>
    </location>
</feature>
<dbReference type="EMBL" id="AZYO01000040">
    <property type="protein sequence ID" value="KOS55332.1"/>
    <property type="molecule type" value="Genomic_DNA"/>
</dbReference>
<dbReference type="Pfam" id="PF13193">
    <property type="entry name" value="AMP-binding_C"/>
    <property type="match status" value="1"/>
</dbReference>
<dbReference type="RefSeq" id="WP_054373437.1">
    <property type="nucleotide sequence ID" value="NZ_AZYO01000040.1"/>
</dbReference>
<dbReference type="InterPro" id="IPR045851">
    <property type="entry name" value="AMP-bd_C_sf"/>
</dbReference>
<organism evidence="5 6">
    <name type="scientific">Rhodococcus rhodochrous KG-21</name>
    <dbReference type="NCBI Taxonomy" id="1441923"/>
    <lineage>
        <taxon>Bacteria</taxon>
        <taxon>Bacillati</taxon>
        <taxon>Actinomycetota</taxon>
        <taxon>Actinomycetes</taxon>
        <taxon>Mycobacteriales</taxon>
        <taxon>Nocardiaceae</taxon>
        <taxon>Rhodococcus</taxon>
    </lineage>
</organism>
<comment type="similarity">
    <text evidence="1">Belongs to the ATP-dependent AMP-binding enzyme family.</text>
</comment>
<dbReference type="Pfam" id="PF00501">
    <property type="entry name" value="AMP-binding"/>
    <property type="match status" value="1"/>
</dbReference>
<dbReference type="Gene3D" id="3.40.50.12780">
    <property type="entry name" value="N-terminal domain of ligase-like"/>
    <property type="match status" value="1"/>
</dbReference>
<dbReference type="PANTHER" id="PTHR43767:SF12">
    <property type="entry name" value="AMP-DEPENDENT SYNTHETASE AND LIGASE"/>
    <property type="match status" value="1"/>
</dbReference>
<evidence type="ECO:0000256" key="1">
    <source>
        <dbReference type="ARBA" id="ARBA00006432"/>
    </source>
</evidence>
<evidence type="ECO:0000313" key="6">
    <source>
        <dbReference type="Proteomes" id="UP000037712"/>
    </source>
</evidence>